<dbReference type="EMBL" id="KL648024">
    <property type="protein sequence ID" value="KEY72678.1"/>
    <property type="molecule type" value="Genomic_DNA"/>
</dbReference>
<evidence type="ECO:0008006" key="4">
    <source>
        <dbReference type="Google" id="ProtNLM"/>
    </source>
</evidence>
<gene>
    <name evidence="2" type="ORF">S7711_10224</name>
</gene>
<dbReference type="OrthoDB" id="3431997at2759"/>
<evidence type="ECO:0000313" key="2">
    <source>
        <dbReference type="EMBL" id="KEY72678.1"/>
    </source>
</evidence>
<sequence>MSYTLQDQQGLSPHAHTGYPPPAYENNRNSFAISDISSNDYEYDPKNTTYKIPPKLIYDAAWVSTTSYLGTSKDQRLFAVETPSRLINCFGLGKIILRDGTDKLSTPLASVATEKGSKLRRSLIRVAPKPGAANQGYLEVSMSGDWSSKHEFEMPIGDGTLERFEWRSSRGEQVREVSGGFNFGWKLVRLDGPPAQPGSGKNYTSEGQEVVAVGAHPRLFHKRPQFSLLGSGARGELGETFEIVALMGFLRLYELSMQQSAINGNAAAAASTSAAVA</sequence>
<evidence type="ECO:0000313" key="3">
    <source>
        <dbReference type="Proteomes" id="UP000028045"/>
    </source>
</evidence>
<name>A0A084B549_STACB</name>
<organism evidence="2 3">
    <name type="scientific">Stachybotrys chartarum (strain CBS 109288 / IBT 7711)</name>
    <name type="common">Toxic black mold</name>
    <name type="synonym">Stilbospora chartarum</name>
    <dbReference type="NCBI Taxonomy" id="1280523"/>
    <lineage>
        <taxon>Eukaryota</taxon>
        <taxon>Fungi</taxon>
        <taxon>Dikarya</taxon>
        <taxon>Ascomycota</taxon>
        <taxon>Pezizomycotina</taxon>
        <taxon>Sordariomycetes</taxon>
        <taxon>Hypocreomycetidae</taxon>
        <taxon>Hypocreales</taxon>
        <taxon>Stachybotryaceae</taxon>
        <taxon>Stachybotrys</taxon>
    </lineage>
</organism>
<dbReference type="AlphaFoldDB" id="A0A084B549"/>
<proteinExistence type="predicted"/>
<feature type="region of interest" description="Disordered" evidence="1">
    <location>
        <begin position="1"/>
        <end position="24"/>
    </location>
</feature>
<reference evidence="2 3" key="1">
    <citation type="journal article" date="2014" name="BMC Genomics">
        <title>Comparative genome sequencing reveals chemotype-specific gene clusters in the toxigenic black mold Stachybotrys.</title>
        <authorList>
            <person name="Semeiks J."/>
            <person name="Borek D."/>
            <person name="Otwinowski Z."/>
            <person name="Grishin N.V."/>
        </authorList>
    </citation>
    <scope>NUCLEOTIDE SEQUENCE [LARGE SCALE GENOMIC DNA]</scope>
    <source>
        <strain evidence="3">CBS 109288 / IBT 7711</strain>
    </source>
</reference>
<evidence type="ECO:0000256" key="1">
    <source>
        <dbReference type="SAM" id="MobiDB-lite"/>
    </source>
</evidence>
<protein>
    <recommendedName>
        <fullName evidence="4">Phospholipid scramblase</fullName>
    </recommendedName>
</protein>
<accession>A0A084B549</accession>
<feature type="compositionally biased region" description="Polar residues" evidence="1">
    <location>
        <begin position="1"/>
        <end position="11"/>
    </location>
</feature>
<dbReference type="HOGENOM" id="CLU_061850_0_1_1"/>
<keyword evidence="3" id="KW-1185">Reference proteome</keyword>
<dbReference type="Proteomes" id="UP000028045">
    <property type="component" value="Unassembled WGS sequence"/>
</dbReference>